<dbReference type="PANTHER" id="PTHR11697">
    <property type="entry name" value="GENERAL TRANSCRIPTION FACTOR 2-RELATED ZINC FINGER PROTEIN"/>
    <property type="match status" value="1"/>
</dbReference>
<sequence>MLDVSARYREGTGRSCQHQNNIAVEHYYHFNIFNDVIDFQLMELDTRFLDQTMELLALSSVLDPTNHFESFNIEDICTLANKFYPDDFIERELSDLKRQLQHFKNDVLVHQKFQNMSSLSELCHGLVETRKSHLFFLIDRLIRLVLTLLVSTASTEFVFSAM</sequence>
<evidence type="ECO:0000313" key="2">
    <source>
        <dbReference type="Proteomes" id="UP001280121"/>
    </source>
</evidence>
<dbReference type="PANTHER" id="PTHR11697:SF230">
    <property type="entry name" value="ZINC FINGER, MYM DOMAIN CONTAINING 1"/>
    <property type="match status" value="1"/>
</dbReference>
<dbReference type="EMBL" id="JANJYI010000003">
    <property type="protein sequence ID" value="KAK2655809.1"/>
    <property type="molecule type" value="Genomic_DNA"/>
</dbReference>
<gene>
    <name evidence="1" type="ORF">Ddye_008861</name>
</gene>
<keyword evidence="2" id="KW-1185">Reference proteome</keyword>
<organism evidence="1 2">
    <name type="scientific">Dipteronia dyeriana</name>
    <dbReference type="NCBI Taxonomy" id="168575"/>
    <lineage>
        <taxon>Eukaryota</taxon>
        <taxon>Viridiplantae</taxon>
        <taxon>Streptophyta</taxon>
        <taxon>Embryophyta</taxon>
        <taxon>Tracheophyta</taxon>
        <taxon>Spermatophyta</taxon>
        <taxon>Magnoliopsida</taxon>
        <taxon>eudicotyledons</taxon>
        <taxon>Gunneridae</taxon>
        <taxon>Pentapetalae</taxon>
        <taxon>rosids</taxon>
        <taxon>malvids</taxon>
        <taxon>Sapindales</taxon>
        <taxon>Sapindaceae</taxon>
        <taxon>Hippocastanoideae</taxon>
        <taxon>Acereae</taxon>
        <taxon>Dipteronia</taxon>
    </lineage>
</organism>
<dbReference type="InterPro" id="IPR055298">
    <property type="entry name" value="AtLOH3-like"/>
</dbReference>
<dbReference type="AlphaFoldDB" id="A0AAE0CLT4"/>
<proteinExistence type="predicted"/>
<evidence type="ECO:0000313" key="1">
    <source>
        <dbReference type="EMBL" id="KAK2655809.1"/>
    </source>
</evidence>
<protein>
    <submittedName>
        <fullName evidence="1">Uncharacterized protein</fullName>
    </submittedName>
</protein>
<reference evidence="1" key="1">
    <citation type="journal article" date="2023" name="Plant J.">
        <title>Genome sequences and population genomics provide insights into the demographic history, inbreeding, and mutation load of two 'living fossil' tree species of Dipteronia.</title>
        <authorList>
            <person name="Feng Y."/>
            <person name="Comes H.P."/>
            <person name="Chen J."/>
            <person name="Zhu S."/>
            <person name="Lu R."/>
            <person name="Zhang X."/>
            <person name="Li P."/>
            <person name="Qiu J."/>
            <person name="Olsen K.M."/>
            <person name="Qiu Y."/>
        </authorList>
    </citation>
    <scope>NUCLEOTIDE SEQUENCE</scope>
    <source>
        <strain evidence="1">KIB01</strain>
    </source>
</reference>
<accession>A0AAE0CLT4</accession>
<name>A0AAE0CLT4_9ROSI</name>
<comment type="caution">
    <text evidence="1">The sequence shown here is derived from an EMBL/GenBank/DDBJ whole genome shotgun (WGS) entry which is preliminary data.</text>
</comment>
<dbReference type="Proteomes" id="UP001280121">
    <property type="component" value="Unassembled WGS sequence"/>
</dbReference>